<feature type="signal peptide" evidence="11">
    <location>
        <begin position="1"/>
        <end position="31"/>
    </location>
</feature>
<keyword evidence="4 8" id="KW-0812">Transmembrane</keyword>
<dbReference type="InterPro" id="IPR036942">
    <property type="entry name" value="Beta-barrel_TonB_sf"/>
</dbReference>
<dbReference type="PROSITE" id="PS51257">
    <property type="entry name" value="PROKAR_LIPOPROTEIN"/>
    <property type="match status" value="1"/>
</dbReference>
<feature type="chain" id="PRO_5045677498" evidence="11">
    <location>
        <begin position="32"/>
        <end position="1016"/>
    </location>
</feature>
<evidence type="ECO:0000256" key="6">
    <source>
        <dbReference type="ARBA" id="ARBA00023136"/>
    </source>
</evidence>
<keyword evidence="15" id="KW-1185">Reference proteome</keyword>
<evidence type="ECO:0000256" key="2">
    <source>
        <dbReference type="ARBA" id="ARBA00022448"/>
    </source>
</evidence>
<evidence type="ECO:0000256" key="1">
    <source>
        <dbReference type="ARBA" id="ARBA00004571"/>
    </source>
</evidence>
<dbReference type="InterPro" id="IPR037066">
    <property type="entry name" value="Plug_dom_sf"/>
</dbReference>
<evidence type="ECO:0000256" key="7">
    <source>
        <dbReference type="ARBA" id="ARBA00023237"/>
    </source>
</evidence>
<sequence>MFNRNRISVAVATTLALSCNSAALISIPAMAQETAKEEAAVEKIAITGSRIRNPDLISNSPMLTIDSAELNSRSDITLDTYLNTLPQVNPAGTTTSNNPGNGGQSNINLRGLGSNRNLVLVDGRRVMVSASDMTVDLNTIPAALIESIEVITGGAGAAYGADAVSGAVNLKLKDDFEGFDFRLNHSNHIEERDAEEYSFTGVLGANFEDDKGNAVIAFDYSKREGLIKSQRAFSANATSTTSFFPEGRYFSAGNHPTQAAVDAVFAGYGVAAGAVPANGSIMGFNDDGTMFSAGVFNSPLDVQNWRYPVDLSVNGPLFPDVYSYNFDAVNILVLPLERKTFSTKFDYAISDSAEIFASASWTNYQSETALAPTPFPTVQIQGLDGTVPTRATSALVENGSTVANQLIIPVTNPFIPDDFRTILNSRSGDNPSLVGSGADEPFLMRQRSLWGGLRGSQRDNTVVQYMMGLRGELSDSWSYEVYAMQGKTNIKQTQTGNLDTQRIQNLLEAADGGNSICEGGYNPFGRLSVSDQCVSYITVDATLAREFNQRIIQGYVTGDLVELPAGYMSVVVGVESRKFDYELDPGSLSGPISGFNTQNPAAGENEFNDVFLEAFIPLVDDASFAESVDLNLGYRTSKSKFTDIAKEIEGDEDRNNAFKAELSWNIGDGLPRVRASYQRAVRAPNFTELFDGGGSAPQYFDPCSQGTTFRDQNGAAGAALCSATGVGSPDTYVQTPGTQASINTSGNVDLRPETADTFTLGLVQTFDNGLALSLDYYSIDVKDAIINPNVNLIIADCYNYYGNNSNLSADYASCQYIVRGGGDIFFLADPNTSDGNIPGINSGFIKTSGLDFQAGMRFDTDVLGGAYIKMDLYVNYLLEYETQELDFLPSIDYADTVAYFGAGLGQSFPEWKANLNTLVTFGDFDIALKGRFIDGMQNRLAVEMPGETRPSGTGTTMYWDTSVTYNMSENHSLRLGVNNLFDKEPELYAPNVQSGTDPSLYDVIGRRITLSANLKF</sequence>
<feature type="domain" description="TonB-dependent receptor-like beta-barrel" evidence="12">
    <location>
        <begin position="428"/>
        <end position="980"/>
    </location>
</feature>
<reference evidence="14 15" key="1">
    <citation type="submission" date="2021-03" db="EMBL/GenBank/DDBJ databases">
        <title>novel species isolated from a fishpond in China.</title>
        <authorList>
            <person name="Lu H."/>
            <person name="Cai Z."/>
        </authorList>
    </citation>
    <scope>NUCLEOTIDE SEQUENCE [LARGE SCALE GENOMIC DNA]</scope>
    <source>
        <strain evidence="14 15">Y57</strain>
    </source>
</reference>
<comment type="subcellular location">
    <subcellularLocation>
        <location evidence="1 8">Cell outer membrane</location>
        <topology evidence="1 8">Multi-pass membrane protein</topology>
    </subcellularLocation>
</comment>
<dbReference type="Gene3D" id="2.40.170.20">
    <property type="entry name" value="TonB-dependent receptor, beta-barrel domain"/>
    <property type="match status" value="1"/>
</dbReference>
<dbReference type="InterPro" id="IPR012910">
    <property type="entry name" value="Plug_dom"/>
</dbReference>
<evidence type="ECO:0000256" key="8">
    <source>
        <dbReference type="PROSITE-ProRule" id="PRU01360"/>
    </source>
</evidence>
<evidence type="ECO:0000259" key="13">
    <source>
        <dbReference type="Pfam" id="PF07715"/>
    </source>
</evidence>
<protein>
    <submittedName>
        <fullName evidence="14">TonB-dependent receptor</fullName>
    </submittedName>
</protein>
<dbReference type="InterPro" id="IPR000531">
    <property type="entry name" value="Beta-barrel_TonB"/>
</dbReference>
<gene>
    <name evidence="14" type="ORF">J0A65_06570</name>
</gene>
<evidence type="ECO:0000256" key="10">
    <source>
        <dbReference type="SAM" id="MobiDB-lite"/>
    </source>
</evidence>
<keyword evidence="7 8" id="KW-0998">Cell outer membrane</keyword>
<name>A0ABS3CSW9_9ALTE</name>
<feature type="region of interest" description="Disordered" evidence="10">
    <location>
        <begin position="87"/>
        <end position="109"/>
    </location>
</feature>
<dbReference type="Proteomes" id="UP000663992">
    <property type="component" value="Unassembled WGS sequence"/>
</dbReference>
<proteinExistence type="inferred from homology"/>
<keyword evidence="3 8" id="KW-1134">Transmembrane beta strand</keyword>
<keyword evidence="11" id="KW-0732">Signal</keyword>
<organism evidence="14 15">
    <name type="scientific">Bowmanella yangjiangensis</name>
    <dbReference type="NCBI Taxonomy" id="2811230"/>
    <lineage>
        <taxon>Bacteria</taxon>
        <taxon>Pseudomonadati</taxon>
        <taxon>Pseudomonadota</taxon>
        <taxon>Gammaproteobacteria</taxon>
        <taxon>Alteromonadales</taxon>
        <taxon>Alteromonadaceae</taxon>
        <taxon>Bowmanella</taxon>
    </lineage>
</organism>
<dbReference type="PANTHER" id="PTHR47234">
    <property type="match status" value="1"/>
</dbReference>
<dbReference type="PROSITE" id="PS52016">
    <property type="entry name" value="TONB_DEPENDENT_REC_3"/>
    <property type="match status" value="1"/>
</dbReference>
<evidence type="ECO:0000256" key="11">
    <source>
        <dbReference type="SAM" id="SignalP"/>
    </source>
</evidence>
<dbReference type="SUPFAM" id="SSF56935">
    <property type="entry name" value="Porins"/>
    <property type="match status" value="1"/>
</dbReference>
<evidence type="ECO:0000256" key="3">
    <source>
        <dbReference type="ARBA" id="ARBA00022452"/>
    </source>
</evidence>
<feature type="domain" description="TonB-dependent receptor plug" evidence="13">
    <location>
        <begin position="62"/>
        <end position="167"/>
    </location>
</feature>
<evidence type="ECO:0000256" key="4">
    <source>
        <dbReference type="ARBA" id="ARBA00022692"/>
    </source>
</evidence>
<evidence type="ECO:0000313" key="14">
    <source>
        <dbReference type="EMBL" id="MBN7819521.1"/>
    </source>
</evidence>
<comment type="caution">
    <text evidence="14">The sequence shown here is derived from an EMBL/GenBank/DDBJ whole genome shotgun (WGS) entry which is preliminary data.</text>
</comment>
<keyword evidence="5 9" id="KW-0798">TonB box</keyword>
<dbReference type="Pfam" id="PF00593">
    <property type="entry name" value="TonB_dep_Rec_b-barrel"/>
    <property type="match status" value="1"/>
</dbReference>
<dbReference type="PANTHER" id="PTHR47234:SF2">
    <property type="entry name" value="TONB-DEPENDENT RECEPTOR"/>
    <property type="match status" value="1"/>
</dbReference>
<dbReference type="Pfam" id="PF07715">
    <property type="entry name" value="Plug"/>
    <property type="match status" value="1"/>
</dbReference>
<keyword evidence="14" id="KW-0675">Receptor</keyword>
<evidence type="ECO:0000256" key="9">
    <source>
        <dbReference type="RuleBase" id="RU003357"/>
    </source>
</evidence>
<comment type="similarity">
    <text evidence="8 9">Belongs to the TonB-dependent receptor family.</text>
</comment>
<evidence type="ECO:0000256" key="5">
    <source>
        <dbReference type="ARBA" id="ARBA00023077"/>
    </source>
</evidence>
<evidence type="ECO:0000313" key="15">
    <source>
        <dbReference type="Proteomes" id="UP000663992"/>
    </source>
</evidence>
<dbReference type="EMBL" id="JAFKCS010000004">
    <property type="protein sequence ID" value="MBN7819521.1"/>
    <property type="molecule type" value="Genomic_DNA"/>
</dbReference>
<dbReference type="InterPro" id="IPR039426">
    <property type="entry name" value="TonB-dep_rcpt-like"/>
</dbReference>
<feature type="compositionally biased region" description="Low complexity" evidence="10">
    <location>
        <begin position="89"/>
        <end position="108"/>
    </location>
</feature>
<dbReference type="Gene3D" id="2.170.130.10">
    <property type="entry name" value="TonB-dependent receptor, plug domain"/>
    <property type="match status" value="1"/>
</dbReference>
<accession>A0ABS3CSW9</accession>
<keyword evidence="6 8" id="KW-0472">Membrane</keyword>
<evidence type="ECO:0000259" key="12">
    <source>
        <dbReference type="Pfam" id="PF00593"/>
    </source>
</evidence>
<dbReference type="RefSeq" id="WP_206593341.1">
    <property type="nucleotide sequence ID" value="NZ_JAFKCS010000004.1"/>
</dbReference>
<keyword evidence="2 8" id="KW-0813">Transport</keyword>